<evidence type="ECO:0008006" key="4">
    <source>
        <dbReference type="Google" id="ProtNLM"/>
    </source>
</evidence>
<reference evidence="2" key="1">
    <citation type="journal article" date="2014" name="Int. J. Syst. Evol. Microbiol.">
        <title>Complete genome sequence of Corynebacterium casei LMG S-19264T (=DSM 44701T), isolated from a smear-ripened cheese.</title>
        <authorList>
            <consortium name="US DOE Joint Genome Institute (JGI-PGF)"/>
            <person name="Walter F."/>
            <person name="Albersmeier A."/>
            <person name="Kalinowski J."/>
            <person name="Ruckert C."/>
        </authorList>
    </citation>
    <scope>NUCLEOTIDE SEQUENCE</scope>
    <source>
        <strain evidence="2">CGMCC 1.10130</strain>
    </source>
</reference>
<protein>
    <recommendedName>
        <fullName evidence="4">XRE family transcriptional regulator</fullName>
    </recommendedName>
</protein>
<dbReference type="SUPFAM" id="SSF47413">
    <property type="entry name" value="lambda repressor-like DNA-binding domains"/>
    <property type="match status" value="1"/>
</dbReference>
<dbReference type="EMBL" id="BMDX01000002">
    <property type="protein sequence ID" value="GGA67093.1"/>
    <property type="molecule type" value="Genomic_DNA"/>
</dbReference>
<reference evidence="2" key="3">
    <citation type="submission" date="2020-09" db="EMBL/GenBank/DDBJ databases">
        <authorList>
            <person name="Sun Q."/>
            <person name="Zhou Y."/>
        </authorList>
    </citation>
    <scope>NUCLEOTIDE SEQUENCE</scope>
    <source>
        <strain evidence="2">CGMCC 1.10130</strain>
    </source>
</reference>
<evidence type="ECO:0000313" key="1">
    <source>
        <dbReference type="EMBL" id="GGA66908.1"/>
    </source>
</evidence>
<keyword evidence="3" id="KW-1185">Reference proteome</keyword>
<gene>
    <name evidence="1" type="ORF">GCM10011369_05650</name>
    <name evidence="2" type="ORF">GCM10011369_05900</name>
</gene>
<sequence>MKAIYDSNYRKLIGWLAAERKFKSVTQEELASALKYPSHNYISKIETFDKKLSLVEYVRFCEVLELDPREGIELLMTHPIPEFRADTKAET</sequence>
<dbReference type="AlphaFoldDB" id="A0A8J2XNB3"/>
<evidence type="ECO:0000313" key="2">
    <source>
        <dbReference type="EMBL" id="GGA67093.1"/>
    </source>
</evidence>
<reference evidence="3" key="2">
    <citation type="journal article" date="2019" name="Int. J. Syst. Evol. Microbiol.">
        <title>The Global Catalogue of Microorganisms (GCM) 10K type strain sequencing project: providing services to taxonomists for standard genome sequencing and annotation.</title>
        <authorList>
            <consortium name="The Broad Institute Genomics Platform"/>
            <consortium name="The Broad Institute Genome Sequencing Center for Infectious Disease"/>
            <person name="Wu L."/>
            <person name="Ma J."/>
        </authorList>
    </citation>
    <scope>NUCLEOTIDE SEQUENCE [LARGE SCALE GENOMIC DNA]</scope>
    <source>
        <strain evidence="3">CGMCC 1.10130</strain>
    </source>
</reference>
<comment type="caution">
    <text evidence="2">The sequence shown here is derived from an EMBL/GenBank/DDBJ whole genome shotgun (WGS) entry which is preliminary data.</text>
</comment>
<name>A0A8J2XNB3_9GAMM</name>
<dbReference type="EMBL" id="BMDX01000002">
    <property type="protein sequence ID" value="GGA66908.1"/>
    <property type="molecule type" value="Genomic_DNA"/>
</dbReference>
<proteinExistence type="predicted"/>
<evidence type="ECO:0000313" key="3">
    <source>
        <dbReference type="Proteomes" id="UP000619743"/>
    </source>
</evidence>
<organism evidence="2 3">
    <name type="scientific">Neiella marina</name>
    <dbReference type="NCBI Taxonomy" id="508461"/>
    <lineage>
        <taxon>Bacteria</taxon>
        <taxon>Pseudomonadati</taxon>
        <taxon>Pseudomonadota</taxon>
        <taxon>Gammaproteobacteria</taxon>
        <taxon>Alteromonadales</taxon>
        <taxon>Echinimonadaceae</taxon>
        <taxon>Neiella</taxon>
    </lineage>
</organism>
<dbReference type="CDD" id="cd00093">
    <property type="entry name" value="HTH_XRE"/>
    <property type="match status" value="1"/>
</dbReference>
<dbReference type="RefSeq" id="WP_087504457.1">
    <property type="nucleotide sequence ID" value="NZ_BMDX01000002.1"/>
</dbReference>
<dbReference type="GO" id="GO:0003677">
    <property type="term" value="F:DNA binding"/>
    <property type="evidence" value="ECO:0007669"/>
    <property type="project" value="InterPro"/>
</dbReference>
<dbReference type="OrthoDB" id="9803379at2"/>
<accession>A0A8J2XNB3</accession>
<dbReference type="Gene3D" id="1.10.260.40">
    <property type="entry name" value="lambda repressor-like DNA-binding domains"/>
    <property type="match status" value="1"/>
</dbReference>
<dbReference type="Proteomes" id="UP000619743">
    <property type="component" value="Unassembled WGS sequence"/>
</dbReference>
<dbReference type="InterPro" id="IPR001387">
    <property type="entry name" value="Cro/C1-type_HTH"/>
</dbReference>
<dbReference type="InterPro" id="IPR010982">
    <property type="entry name" value="Lambda_DNA-bd_dom_sf"/>
</dbReference>